<accession>A0ABX1CWH5</accession>
<feature type="chain" id="PRO_5046836061" evidence="1">
    <location>
        <begin position="20"/>
        <end position="167"/>
    </location>
</feature>
<keyword evidence="3" id="KW-1185">Reference proteome</keyword>
<comment type="caution">
    <text evidence="2">The sequence shown here is derived from an EMBL/GenBank/DDBJ whole genome shotgun (WGS) entry which is preliminary data.</text>
</comment>
<feature type="signal peptide" evidence="1">
    <location>
        <begin position="1"/>
        <end position="19"/>
    </location>
</feature>
<sequence>MKKISFLFAFIAFSLTSCTSDEPGPQGPPGEPGVNIVGQTFEFEDVDFEYFAESNFYATVIDIPGEIEVLESDAILVYRREVIDGTETWSMIPQNFFLADGRIIQYVFNHTASDIELLIDGNFDLSGLDGAYTQNQFFRFIVVPSDFAFDPSVDLSDHDAVMQALEL</sequence>
<protein>
    <submittedName>
        <fullName evidence="2">Collagen-like protein</fullName>
    </submittedName>
</protein>
<evidence type="ECO:0000313" key="2">
    <source>
        <dbReference type="EMBL" id="NJW52624.1"/>
    </source>
</evidence>
<reference evidence="2 3" key="1">
    <citation type="submission" date="2020-03" db="EMBL/GenBank/DDBJ databases">
        <title>Salinimicrobium sp. nov, isolated from SCS.</title>
        <authorList>
            <person name="Cao W.R."/>
        </authorList>
    </citation>
    <scope>NUCLEOTIDE SEQUENCE [LARGE SCALE GENOMIC DNA]</scope>
    <source>
        <strain evidence="3">J15B91</strain>
    </source>
</reference>
<name>A0ABX1CWH5_9FLAO</name>
<organism evidence="2 3">
    <name type="scientific">Salinimicrobium oceani</name>
    <dbReference type="NCBI Taxonomy" id="2722702"/>
    <lineage>
        <taxon>Bacteria</taxon>
        <taxon>Pseudomonadati</taxon>
        <taxon>Bacteroidota</taxon>
        <taxon>Flavobacteriia</taxon>
        <taxon>Flavobacteriales</taxon>
        <taxon>Flavobacteriaceae</taxon>
        <taxon>Salinimicrobium</taxon>
    </lineage>
</organism>
<dbReference type="PROSITE" id="PS51257">
    <property type="entry name" value="PROKAR_LIPOPROTEIN"/>
    <property type="match status" value="1"/>
</dbReference>
<dbReference type="EMBL" id="JAAVJR010000003">
    <property type="protein sequence ID" value="NJW52624.1"/>
    <property type="molecule type" value="Genomic_DNA"/>
</dbReference>
<dbReference type="RefSeq" id="WP_168137740.1">
    <property type="nucleotide sequence ID" value="NZ_JAAVJR010000003.1"/>
</dbReference>
<gene>
    <name evidence="2" type="ORF">HC175_06795</name>
</gene>
<proteinExistence type="predicted"/>
<evidence type="ECO:0000313" key="3">
    <source>
        <dbReference type="Proteomes" id="UP000703674"/>
    </source>
</evidence>
<keyword evidence="1" id="KW-0732">Signal</keyword>
<dbReference type="Proteomes" id="UP000703674">
    <property type="component" value="Unassembled WGS sequence"/>
</dbReference>
<evidence type="ECO:0000256" key="1">
    <source>
        <dbReference type="SAM" id="SignalP"/>
    </source>
</evidence>